<proteinExistence type="predicted"/>
<dbReference type="SUPFAM" id="SSF89095">
    <property type="entry name" value="GatB/YqeY motif"/>
    <property type="match status" value="1"/>
</dbReference>
<dbReference type="Gene3D" id="1.10.1510.10">
    <property type="entry name" value="Uncharacterised protein YqeY/AIM41 PF09424, N-terminal domain"/>
    <property type="match status" value="1"/>
</dbReference>
<dbReference type="GO" id="GO:0016884">
    <property type="term" value="F:carbon-nitrogen ligase activity, with glutamine as amido-N-donor"/>
    <property type="evidence" value="ECO:0007669"/>
    <property type="project" value="InterPro"/>
</dbReference>
<organism evidence="1">
    <name type="scientific">Candidatus Nitrotoga fabula</name>
    <dbReference type="NCBI Taxonomy" id="2182327"/>
    <lineage>
        <taxon>Bacteria</taxon>
        <taxon>Pseudomonadati</taxon>
        <taxon>Pseudomonadota</taxon>
        <taxon>Betaproteobacteria</taxon>
        <taxon>Nitrosomonadales</taxon>
        <taxon>Gallionellaceae</taxon>
        <taxon>Candidatus Nitrotoga</taxon>
    </lineage>
</organism>
<protein>
    <submittedName>
        <fullName evidence="1">Uncharacterized protein</fullName>
    </submittedName>
</protein>
<dbReference type="PANTHER" id="PTHR28055">
    <property type="entry name" value="ALTERED INHERITANCE OF MITOCHONDRIA PROTEIN 41, MITOCHONDRIAL"/>
    <property type="match status" value="1"/>
</dbReference>
<dbReference type="PANTHER" id="PTHR28055:SF1">
    <property type="entry name" value="ALTERED INHERITANCE OF MITOCHONDRIA PROTEIN 41, MITOCHONDRIAL"/>
    <property type="match status" value="1"/>
</dbReference>
<dbReference type="InterPro" id="IPR003789">
    <property type="entry name" value="Asn/Gln_tRNA_amidoTrase-B-like"/>
</dbReference>
<dbReference type="AlphaFoldDB" id="A0A2X0SGV4"/>
<dbReference type="Pfam" id="PF09424">
    <property type="entry name" value="YqeY"/>
    <property type="match status" value="1"/>
</dbReference>
<sequence>MHGLLVLHIDCGIGLAMSLKQKITDDMKAAMRAKDAVRLGTIRLLLAAIKQREVDERIELSDADIVAVIDKMIKQRRDSIEQFEAAGRQELADAEKSEISVLRDYMPQQMTEAEVEQAVIDAIAASGVQKSQEMGKVIALLKPKLAGRADMGKVSALVKARLAS</sequence>
<evidence type="ECO:0000313" key="1">
    <source>
        <dbReference type="EMBL" id="SPS05016.1"/>
    </source>
</evidence>
<name>A0A2X0SGV4_9PROT</name>
<gene>
    <name evidence="1" type="ORF">NITFAB_0605</name>
</gene>
<dbReference type="EMBL" id="LS423452">
    <property type="protein sequence ID" value="SPS05016.1"/>
    <property type="molecule type" value="Genomic_DNA"/>
</dbReference>
<dbReference type="InterPro" id="IPR023168">
    <property type="entry name" value="GatB_Yqey_C_2"/>
</dbReference>
<accession>A0A2X0SGV4</accession>
<dbReference type="Gene3D" id="1.10.10.410">
    <property type="match status" value="1"/>
</dbReference>
<dbReference type="InterPro" id="IPR019004">
    <property type="entry name" value="YqeY/Aim41"/>
</dbReference>
<reference evidence="1" key="1">
    <citation type="submission" date="2018-05" db="EMBL/GenBank/DDBJ databases">
        <authorList>
            <person name="Lanie J.A."/>
            <person name="Ng W.-L."/>
            <person name="Kazmierczak K.M."/>
            <person name="Andrzejewski T.M."/>
            <person name="Davidsen T.M."/>
            <person name="Wayne K.J."/>
            <person name="Tettelin H."/>
            <person name="Glass J.I."/>
            <person name="Rusch D."/>
            <person name="Podicherti R."/>
            <person name="Tsui H.-C.T."/>
            <person name="Winkler M.E."/>
        </authorList>
    </citation>
    <scope>NUCLEOTIDE SEQUENCE</scope>
    <source>
        <strain evidence="1">KNB</strain>
    </source>
</reference>
<dbReference type="InterPro" id="IPR042184">
    <property type="entry name" value="YqeY/Aim41_N"/>
</dbReference>